<proteinExistence type="predicted"/>
<feature type="active site" evidence="1">
    <location>
        <position position="196"/>
    </location>
</feature>
<dbReference type="InterPro" id="IPR040198">
    <property type="entry name" value="Fido_containing"/>
</dbReference>
<evidence type="ECO:0000313" key="4">
    <source>
        <dbReference type="EMBL" id="RUT14509.1"/>
    </source>
</evidence>
<protein>
    <submittedName>
        <fullName evidence="4">Cell division protein Fic</fullName>
    </submittedName>
</protein>
<evidence type="ECO:0000313" key="5">
    <source>
        <dbReference type="Proteomes" id="UP000282574"/>
    </source>
</evidence>
<keyword evidence="4" id="KW-0132">Cell division</keyword>
<dbReference type="SUPFAM" id="SSF140931">
    <property type="entry name" value="Fic-like"/>
    <property type="match status" value="1"/>
</dbReference>
<accession>A0AB37USW4</accession>
<organism evidence="4 5">
    <name type="scientific">Chroococcidiopsis cubana SAG 39.79</name>
    <dbReference type="NCBI Taxonomy" id="388085"/>
    <lineage>
        <taxon>Bacteria</taxon>
        <taxon>Bacillati</taxon>
        <taxon>Cyanobacteriota</taxon>
        <taxon>Cyanophyceae</taxon>
        <taxon>Chroococcidiopsidales</taxon>
        <taxon>Chroococcidiopsidaceae</taxon>
        <taxon>Chroococcidiopsis</taxon>
    </lineage>
</organism>
<dbReference type="GO" id="GO:0051301">
    <property type="term" value="P:cell division"/>
    <property type="evidence" value="ECO:0007669"/>
    <property type="project" value="UniProtKB-KW"/>
</dbReference>
<dbReference type="PANTHER" id="PTHR13504:SF38">
    <property type="entry name" value="FIDO DOMAIN-CONTAINING PROTEIN"/>
    <property type="match status" value="1"/>
</dbReference>
<dbReference type="InterPro" id="IPR036390">
    <property type="entry name" value="WH_DNA-bd_sf"/>
</dbReference>
<dbReference type="Proteomes" id="UP000282574">
    <property type="component" value="Unassembled WGS sequence"/>
</dbReference>
<dbReference type="EMBL" id="RSCK01000001">
    <property type="protein sequence ID" value="RUT14509.1"/>
    <property type="molecule type" value="Genomic_DNA"/>
</dbReference>
<dbReference type="PANTHER" id="PTHR13504">
    <property type="entry name" value="FIDO DOMAIN-CONTAINING PROTEIN DDB_G0283145"/>
    <property type="match status" value="1"/>
</dbReference>
<dbReference type="Gene3D" id="1.10.10.10">
    <property type="entry name" value="Winged helix-like DNA-binding domain superfamily/Winged helix DNA-binding domain"/>
    <property type="match status" value="1"/>
</dbReference>
<dbReference type="SUPFAM" id="SSF46785">
    <property type="entry name" value="Winged helix' DNA-binding domain"/>
    <property type="match status" value="1"/>
</dbReference>
<evidence type="ECO:0000259" key="3">
    <source>
        <dbReference type="PROSITE" id="PS51459"/>
    </source>
</evidence>
<keyword evidence="2" id="KW-0547">Nucleotide-binding</keyword>
<dbReference type="AlphaFoldDB" id="A0AB37USW4"/>
<keyword evidence="2" id="KW-0067">ATP-binding</keyword>
<dbReference type="InterPro" id="IPR003812">
    <property type="entry name" value="Fido"/>
</dbReference>
<dbReference type="InterPro" id="IPR036597">
    <property type="entry name" value="Fido-like_dom_sf"/>
</dbReference>
<dbReference type="Gene3D" id="1.10.3290.10">
    <property type="entry name" value="Fido-like domain"/>
    <property type="match status" value="1"/>
</dbReference>
<reference evidence="4 5" key="1">
    <citation type="journal article" date="2019" name="Genome Biol. Evol.">
        <title>Day and night: Metabolic profiles and evolutionary relationships of six axenic non-marine cyanobacteria.</title>
        <authorList>
            <person name="Will S.E."/>
            <person name="Henke P."/>
            <person name="Boedeker C."/>
            <person name="Huang S."/>
            <person name="Brinkmann H."/>
            <person name="Rohde M."/>
            <person name="Jarek M."/>
            <person name="Friedl T."/>
            <person name="Seufert S."/>
            <person name="Schumacher M."/>
            <person name="Overmann J."/>
            <person name="Neumann-Schaal M."/>
            <person name="Petersen J."/>
        </authorList>
    </citation>
    <scope>NUCLEOTIDE SEQUENCE [LARGE SCALE GENOMIC DNA]</scope>
    <source>
        <strain evidence="4 5">SAG 39.79</strain>
    </source>
</reference>
<dbReference type="GO" id="GO:0005524">
    <property type="term" value="F:ATP binding"/>
    <property type="evidence" value="ECO:0007669"/>
    <property type="project" value="UniProtKB-KW"/>
</dbReference>
<dbReference type="InterPro" id="IPR036388">
    <property type="entry name" value="WH-like_DNA-bd_sf"/>
</dbReference>
<dbReference type="Pfam" id="PF02661">
    <property type="entry name" value="Fic"/>
    <property type="match status" value="1"/>
</dbReference>
<sequence>MKIGALRITPEILRLIAEIDEFKGTWRTLTTLAPERLAVLKRVATIESIGSSTRIEGAKLSDREVEELLGRLERQDFVSRDEQEVAGYAQVMDAVFDSYTAIGLTENYIKQLHAMLLRHSTKDERHRGEYKKLPNNVEAFDADGKSIGVIFATASPFDTPFKMQELVAWTREAVADGAWHPLIVIGLFVVVFLAIHPFQDGNGRLSRVLSTLLLLKAGYSYVPYSSLERVIEANKEGYYLALRRTQGTLDSESPDFEPWLRFFLRSLKSQKDRLATKIAREPQAEGLHPDAIAILEAARRNGRITTGEAQKLVGAPRPTVKTRLLELVKRGLLQRQGQGRGSWYSPPPAR</sequence>
<keyword evidence="5" id="KW-1185">Reference proteome</keyword>
<dbReference type="RefSeq" id="WP_106170510.1">
    <property type="nucleotide sequence ID" value="NZ_JAVKZF010000005.1"/>
</dbReference>
<dbReference type="Pfam" id="PF13412">
    <property type="entry name" value="HTH_24"/>
    <property type="match status" value="1"/>
</dbReference>
<evidence type="ECO:0000256" key="1">
    <source>
        <dbReference type="PIRSR" id="PIRSR640198-1"/>
    </source>
</evidence>
<evidence type="ECO:0000256" key="2">
    <source>
        <dbReference type="PIRSR" id="PIRSR640198-2"/>
    </source>
</evidence>
<dbReference type="PROSITE" id="PS51459">
    <property type="entry name" value="FIDO"/>
    <property type="match status" value="1"/>
</dbReference>
<feature type="binding site" evidence="2">
    <location>
        <begin position="200"/>
        <end position="207"/>
    </location>
    <ligand>
        <name>ATP</name>
        <dbReference type="ChEBI" id="CHEBI:30616"/>
    </ligand>
</feature>
<feature type="domain" description="Fido" evidence="3">
    <location>
        <begin position="104"/>
        <end position="265"/>
    </location>
</feature>
<keyword evidence="4" id="KW-0131">Cell cycle</keyword>
<comment type="caution">
    <text evidence="4">The sequence shown here is derived from an EMBL/GenBank/DDBJ whole genome shotgun (WGS) entry which is preliminary data.</text>
</comment>
<gene>
    <name evidence="4" type="ORF">DSM107010_00550</name>
</gene>
<name>A0AB37USW4_9CYAN</name>